<comment type="similarity">
    <text evidence="1">Belongs to the actin family.</text>
</comment>
<name>A0A8B9J2J6_9PSIT</name>
<reference evidence="2" key="1">
    <citation type="submission" date="2025-08" db="UniProtKB">
        <authorList>
            <consortium name="Ensembl"/>
        </authorList>
    </citation>
    <scope>IDENTIFICATION</scope>
</reference>
<proteinExistence type="inferred from homology"/>
<evidence type="ECO:0000313" key="3">
    <source>
        <dbReference type="Proteomes" id="UP000694522"/>
    </source>
</evidence>
<dbReference type="InterPro" id="IPR043129">
    <property type="entry name" value="ATPase_NBD"/>
</dbReference>
<organism evidence="2 3">
    <name type="scientific">Amazona collaria</name>
    <name type="common">yellow-billed parrot</name>
    <dbReference type="NCBI Taxonomy" id="241587"/>
    <lineage>
        <taxon>Eukaryota</taxon>
        <taxon>Metazoa</taxon>
        <taxon>Chordata</taxon>
        <taxon>Craniata</taxon>
        <taxon>Vertebrata</taxon>
        <taxon>Euteleostomi</taxon>
        <taxon>Archelosauria</taxon>
        <taxon>Archosauria</taxon>
        <taxon>Dinosauria</taxon>
        <taxon>Saurischia</taxon>
        <taxon>Theropoda</taxon>
        <taxon>Coelurosauria</taxon>
        <taxon>Aves</taxon>
        <taxon>Neognathae</taxon>
        <taxon>Neoaves</taxon>
        <taxon>Telluraves</taxon>
        <taxon>Australaves</taxon>
        <taxon>Psittaciformes</taxon>
        <taxon>Psittacidae</taxon>
        <taxon>Amazona</taxon>
    </lineage>
</organism>
<dbReference type="Pfam" id="PF00022">
    <property type="entry name" value="Actin"/>
    <property type="match status" value="2"/>
</dbReference>
<dbReference type="AlphaFoldDB" id="A0A8B9J2J6"/>
<dbReference type="PANTHER" id="PTHR11937">
    <property type="entry name" value="ACTIN"/>
    <property type="match status" value="1"/>
</dbReference>
<dbReference type="Proteomes" id="UP000694522">
    <property type="component" value="Unplaced"/>
</dbReference>
<sequence length="386" mass="40361">MAVSRGGGAASTPAPHHGTPLLLPALISLPGGTPAVAMVTEFPPPKAELQVAVQTLDAMSAKPTDRYKAFCAVVIDTGTGHIRSGLAGDEEPRSVVPSQAGGSPILTHGVVTNWDGLEELWHRIIYQELCVCPEEVAVLATDAPLSPFTDREKMAELLFEGFGVPAMLVLPRSLLATYSHGRTSGVVVGSGAGTSYAAAVQEGYVLPHATFRLDVAGDALTLYLDQLLKSRGVHLDTYSLCHLKETCCCALPGIGRPQPVSPPSISGLLQEDEWFHCPEMLLAPTALGLPGPGLLEQVSHSLCCCGAPPGSPATRLLLAGGTTLLRGFPQRLSAELGVLVEAAPRRRAAAWLGGSLVASLDAFQGAWVPRDAYEEGGPAIVHSYCC</sequence>
<dbReference type="SMART" id="SM00268">
    <property type="entry name" value="ACTIN"/>
    <property type="match status" value="1"/>
</dbReference>
<dbReference type="InterPro" id="IPR004000">
    <property type="entry name" value="Actin"/>
</dbReference>
<keyword evidence="3" id="KW-1185">Reference proteome</keyword>
<reference evidence="2" key="2">
    <citation type="submission" date="2025-09" db="UniProtKB">
        <authorList>
            <consortium name="Ensembl"/>
        </authorList>
    </citation>
    <scope>IDENTIFICATION</scope>
</reference>
<dbReference type="Ensembl" id="ENSACOT00000024044.1">
    <property type="protein sequence ID" value="ENSACOP00000023240.1"/>
    <property type="gene ID" value="ENSACOG00000015730.1"/>
</dbReference>
<dbReference type="Gene3D" id="3.30.420.40">
    <property type="match status" value="3"/>
</dbReference>
<dbReference type="Gene3D" id="3.90.640.10">
    <property type="entry name" value="Actin, Chain A, domain 4"/>
    <property type="match status" value="1"/>
</dbReference>
<protein>
    <submittedName>
        <fullName evidence="2">Uncharacterized protein</fullName>
    </submittedName>
</protein>
<accession>A0A8B9J2J6</accession>
<evidence type="ECO:0000313" key="2">
    <source>
        <dbReference type="Ensembl" id="ENSACOP00000023240.1"/>
    </source>
</evidence>
<dbReference type="PRINTS" id="PR00190">
    <property type="entry name" value="ACTIN"/>
</dbReference>
<evidence type="ECO:0000256" key="1">
    <source>
        <dbReference type="RuleBase" id="RU000487"/>
    </source>
</evidence>
<dbReference type="SUPFAM" id="SSF53067">
    <property type="entry name" value="Actin-like ATPase domain"/>
    <property type="match status" value="2"/>
</dbReference>